<feature type="binding site" evidence="15">
    <location>
        <position position="446"/>
    </location>
    <ligand>
        <name>Zn(2+)</name>
        <dbReference type="ChEBI" id="CHEBI:29105"/>
    </ligand>
</feature>
<dbReference type="Pfam" id="PF03119">
    <property type="entry name" value="DNA_ligase_ZBD"/>
    <property type="match status" value="1"/>
</dbReference>
<dbReference type="EMBL" id="FTOO01000010">
    <property type="protein sequence ID" value="SIT04013.1"/>
    <property type="molecule type" value="Genomic_DNA"/>
</dbReference>
<keyword evidence="7 15" id="KW-0227">DNA damage</keyword>
<evidence type="ECO:0000259" key="17">
    <source>
        <dbReference type="PROSITE" id="PS50172"/>
    </source>
</evidence>
<evidence type="ECO:0000256" key="10">
    <source>
        <dbReference type="ARBA" id="ARBA00023027"/>
    </source>
</evidence>
<dbReference type="InterPro" id="IPR018239">
    <property type="entry name" value="DNA_ligase_AS"/>
</dbReference>
<dbReference type="SUPFAM" id="SSF47781">
    <property type="entry name" value="RuvA domain 2-like"/>
    <property type="match status" value="1"/>
</dbReference>
<dbReference type="InterPro" id="IPR001679">
    <property type="entry name" value="DNA_ligase"/>
</dbReference>
<dbReference type="GO" id="GO:0003677">
    <property type="term" value="F:DNA binding"/>
    <property type="evidence" value="ECO:0007669"/>
    <property type="project" value="InterPro"/>
</dbReference>
<feature type="binding site" evidence="15">
    <location>
        <position position="152"/>
    </location>
    <ligand>
        <name>NAD(+)</name>
        <dbReference type="ChEBI" id="CHEBI:57540"/>
    </ligand>
</feature>
<dbReference type="PROSITE" id="PS01056">
    <property type="entry name" value="DNA_LIGASE_N2"/>
    <property type="match status" value="1"/>
</dbReference>
<feature type="binding site" evidence="15">
    <location>
        <position position="175"/>
    </location>
    <ligand>
        <name>NAD(+)</name>
        <dbReference type="ChEBI" id="CHEBI:57540"/>
    </ligand>
</feature>
<dbReference type="Pfam" id="PF03120">
    <property type="entry name" value="OB_DNA_ligase"/>
    <property type="match status" value="1"/>
</dbReference>
<dbReference type="NCBIfam" id="NF005932">
    <property type="entry name" value="PRK07956.1"/>
    <property type="match status" value="1"/>
</dbReference>
<dbReference type="Gene3D" id="1.10.150.20">
    <property type="entry name" value="5' to 3' exonuclease, C-terminal subdomain"/>
    <property type="match status" value="2"/>
</dbReference>
<keyword evidence="12 15" id="KW-0464">Manganese</keyword>
<dbReference type="GO" id="GO:0005829">
    <property type="term" value="C:cytosol"/>
    <property type="evidence" value="ECO:0007669"/>
    <property type="project" value="TreeGrafter"/>
</dbReference>
<dbReference type="STRING" id="252246.SAMN05421799_110124"/>
<accession>A0A1N7P0A7</accession>
<dbReference type="PIRSF" id="PIRSF001604">
    <property type="entry name" value="LigA"/>
    <property type="match status" value="1"/>
</dbReference>
<evidence type="ECO:0000256" key="4">
    <source>
        <dbReference type="ARBA" id="ARBA00022598"/>
    </source>
</evidence>
<sequence>MFDARFRSGAGRPSKSLQIGNITTAMVGSVMRVVDAKSALSLEEARTRAKVLREQIEYHNRKYYLEDNPEISDAEWDALMRDLIELERKYPELVDPASPTQRVGAPAMAGFAKVVHEVPMLSLANAYSTEDLLDWDRRVRQAVGDDIRYVCELKIDGLAVSLRYEDGRLVLGATRGDGAVGEDITANIRTIRNVPLELSEPVSLEVRGEAYMPKREFLRLNELREQQGEPLFANPRNAAAGSLRQLDPAVAASRRLGVIVYQLVRAEAHGCETHSQALDYVERLGLPAHRERHVCANIEDVIAYIEAWGDKRHDLPYATDGMVVKVDALQLQSRLGATAKSPRWAIAYKYAAEQAETTLRAIELNVGRTGVVTPTAVFDPVQLAGTTVSRASLHNEDLVHEKDIRVGDVIVVQKAGDIIPEVIRSLPERRTEPLPEFRMPESCPQCGSRLVRLDGEVAWRCINPDCPALLREGLIHFCSRDAMDIEGLGEQWITVLLERGLVRTHADLYRLRKADLVQLERMGDKLADKLLHNIQESKRNSLERLLFGLGIRHVGEKAAKTLAEHFGSMDALMAAGEEELMAIPDIGPKVAQSIRQYFATPRVQQLIQELKELGVNMVYHGPQKAADGPLAGKTVVLTGVLQAADRKQATEWIERMGGKVASSVSAKTDVLIAGEKAGSKLAKAKEILQNHPDAKLEIWDEAAFMRVVEEAGLV</sequence>
<dbReference type="SUPFAM" id="SSF52113">
    <property type="entry name" value="BRCT domain"/>
    <property type="match status" value="1"/>
</dbReference>
<evidence type="ECO:0000256" key="13">
    <source>
        <dbReference type="ARBA" id="ARBA00034005"/>
    </source>
</evidence>
<name>A0A1N7P0A7_9BACL</name>
<dbReference type="SMART" id="SM00292">
    <property type="entry name" value="BRCT"/>
    <property type="match status" value="1"/>
</dbReference>
<dbReference type="FunFam" id="1.10.150.20:FF:000006">
    <property type="entry name" value="DNA ligase"/>
    <property type="match status" value="1"/>
</dbReference>
<dbReference type="Pfam" id="PF01653">
    <property type="entry name" value="DNA_ligase_aden"/>
    <property type="match status" value="1"/>
</dbReference>
<feature type="binding site" evidence="15">
    <location>
        <position position="349"/>
    </location>
    <ligand>
        <name>NAD(+)</name>
        <dbReference type="ChEBI" id="CHEBI:57540"/>
    </ligand>
</feature>
<evidence type="ECO:0000256" key="16">
    <source>
        <dbReference type="RuleBase" id="RU000618"/>
    </source>
</evidence>
<dbReference type="PROSITE" id="PS50172">
    <property type="entry name" value="BRCT"/>
    <property type="match status" value="1"/>
</dbReference>
<comment type="cofactor">
    <cofactor evidence="15">
        <name>Mg(2+)</name>
        <dbReference type="ChEBI" id="CHEBI:18420"/>
    </cofactor>
    <cofactor evidence="15">
        <name>Mn(2+)</name>
        <dbReference type="ChEBI" id="CHEBI:29035"/>
    </cofactor>
</comment>
<evidence type="ECO:0000313" key="19">
    <source>
        <dbReference type="Proteomes" id="UP000186156"/>
    </source>
</evidence>
<dbReference type="HAMAP" id="MF_01588">
    <property type="entry name" value="DNA_ligase_A"/>
    <property type="match status" value="1"/>
</dbReference>
<dbReference type="AlphaFoldDB" id="A0A1N7P0A7"/>
<dbReference type="InterPro" id="IPR036420">
    <property type="entry name" value="BRCT_dom_sf"/>
</dbReference>
<dbReference type="Gene3D" id="2.40.50.140">
    <property type="entry name" value="Nucleic acid-binding proteins"/>
    <property type="match status" value="1"/>
</dbReference>
<dbReference type="GO" id="GO:0003911">
    <property type="term" value="F:DNA ligase (NAD+) activity"/>
    <property type="evidence" value="ECO:0007669"/>
    <property type="project" value="UniProtKB-UniRule"/>
</dbReference>
<keyword evidence="8 15" id="KW-0862">Zinc</keyword>
<keyword evidence="4 15" id="KW-0436">Ligase</keyword>
<dbReference type="InterPro" id="IPR010994">
    <property type="entry name" value="RuvA_2-like"/>
</dbReference>
<proteinExistence type="inferred from homology"/>
<dbReference type="GO" id="GO:0046872">
    <property type="term" value="F:metal ion binding"/>
    <property type="evidence" value="ECO:0007669"/>
    <property type="project" value="UniProtKB-KW"/>
</dbReference>
<dbReference type="GO" id="GO:0006281">
    <property type="term" value="P:DNA repair"/>
    <property type="evidence" value="ECO:0007669"/>
    <property type="project" value="UniProtKB-KW"/>
</dbReference>
<dbReference type="InterPro" id="IPR013839">
    <property type="entry name" value="DNAligase_adenylation"/>
</dbReference>
<dbReference type="InterPro" id="IPR004149">
    <property type="entry name" value="Znf_DNAligase_C4"/>
</dbReference>
<dbReference type="SUPFAM" id="SSF56091">
    <property type="entry name" value="DNA ligase/mRNA capping enzyme, catalytic domain"/>
    <property type="match status" value="1"/>
</dbReference>
<comment type="catalytic activity">
    <reaction evidence="13 15 16">
        <text>NAD(+) + (deoxyribonucleotide)n-3'-hydroxyl + 5'-phospho-(deoxyribonucleotide)m = (deoxyribonucleotide)n+m + AMP + beta-nicotinamide D-nucleotide.</text>
        <dbReference type="EC" id="6.5.1.2"/>
    </reaction>
</comment>
<evidence type="ECO:0000256" key="2">
    <source>
        <dbReference type="ARBA" id="ARBA00012722"/>
    </source>
</evidence>
<evidence type="ECO:0000256" key="3">
    <source>
        <dbReference type="ARBA" id="ARBA00013308"/>
    </source>
</evidence>
<reference evidence="19" key="1">
    <citation type="submission" date="2017-01" db="EMBL/GenBank/DDBJ databases">
        <authorList>
            <person name="Varghese N."/>
            <person name="Submissions S."/>
        </authorList>
    </citation>
    <scope>NUCLEOTIDE SEQUENCE [LARGE SCALE GENOMIC DNA]</scope>
    <source>
        <strain evidence="19">DSM 16176</strain>
    </source>
</reference>
<evidence type="ECO:0000256" key="12">
    <source>
        <dbReference type="ARBA" id="ARBA00023211"/>
    </source>
</evidence>
<dbReference type="Gene3D" id="1.10.287.610">
    <property type="entry name" value="Helix hairpin bin"/>
    <property type="match status" value="1"/>
</dbReference>
<dbReference type="SMART" id="SM00278">
    <property type="entry name" value="HhH1"/>
    <property type="match status" value="4"/>
</dbReference>
<dbReference type="InterPro" id="IPR013840">
    <property type="entry name" value="DNAligase_N"/>
</dbReference>
<dbReference type="GO" id="GO:0006260">
    <property type="term" value="P:DNA replication"/>
    <property type="evidence" value="ECO:0007669"/>
    <property type="project" value="UniProtKB-KW"/>
</dbReference>
<dbReference type="Gene3D" id="3.30.470.30">
    <property type="entry name" value="DNA ligase/mRNA capping enzyme"/>
    <property type="match status" value="1"/>
</dbReference>
<feature type="domain" description="BRCT" evidence="17">
    <location>
        <begin position="625"/>
        <end position="714"/>
    </location>
</feature>
<dbReference type="SUPFAM" id="SSF50249">
    <property type="entry name" value="Nucleic acid-binding proteins"/>
    <property type="match status" value="1"/>
</dbReference>
<dbReference type="PANTHER" id="PTHR23389:SF9">
    <property type="entry name" value="DNA LIGASE"/>
    <property type="match status" value="1"/>
</dbReference>
<evidence type="ECO:0000256" key="9">
    <source>
        <dbReference type="ARBA" id="ARBA00022842"/>
    </source>
</evidence>
<dbReference type="InterPro" id="IPR041663">
    <property type="entry name" value="DisA/LigA_HHH"/>
</dbReference>
<dbReference type="SMART" id="SM00532">
    <property type="entry name" value="LIGANc"/>
    <property type="match status" value="1"/>
</dbReference>
<keyword evidence="11 15" id="KW-0234">DNA repair</keyword>
<feature type="binding site" evidence="15">
    <location>
        <position position="461"/>
    </location>
    <ligand>
        <name>Zn(2+)</name>
        <dbReference type="ChEBI" id="CHEBI:29105"/>
    </ligand>
</feature>
<feature type="binding site" evidence="15">
    <location>
        <position position="443"/>
    </location>
    <ligand>
        <name>Zn(2+)</name>
        <dbReference type="ChEBI" id="CHEBI:29105"/>
    </ligand>
</feature>
<keyword evidence="5 15" id="KW-0235">DNA replication</keyword>
<comment type="similarity">
    <text evidence="14 15">Belongs to the NAD-dependent DNA ligase family. LigA subfamily.</text>
</comment>
<keyword evidence="9 15" id="KW-0460">Magnesium</keyword>
<dbReference type="NCBIfam" id="TIGR00575">
    <property type="entry name" value="dnlj"/>
    <property type="match status" value="1"/>
</dbReference>
<dbReference type="FunFam" id="3.30.470.30:FF:000001">
    <property type="entry name" value="DNA ligase"/>
    <property type="match status" value="1"/>
</dbReference>
<dbReference type="InterPro" id="IPR012340">
    <property type="entry name" value="NA-bd_OB-fold"/>
</dbReference>
<dbReference type="InterPro" id="IPR003583">
    <property type="entry name" value="Hlx-hairpin-Hlx_DNA-bd_motif"/>
</dbReference>
<dbReference type="InterPro" id="IPR004150">
    <property type="entry name" value="NAD_DNA_ligase_OB"/>
</dbReference>
<dbReference type="InterPro" id="IPR033136">
    <property type="entry name" value="DNA_ligase_CS"/>
</dbReference>
<dbReference type="FunFam" id="1.10.287.610:FF:000002">
    <property type="entry name" value="DNA ligase"/>
    <property type="match status" value="1"/>
</dbReference>
<evidence type="ECO:0000256" key="5">
    <source>
        <dbReference type="ARBA" id="ARBA00022705"/>
    </source>
</evidence>
<feature type="active site" description="N6-AMP-lysine intermediate" evidence="15">
    <location>
        <position position="154"/>
    </location>
</feature>
<keyword evidence="19" id="KW-1185">Reference proteome</keyword>
<dbReference type="CDD" id="cd00114">
    <property type="entry name" value="LIGANc"/>
    <property type="match status" value="1"/>
</dbReference>
<feature type="binding site" evidence="15">
    <location>
        <position position="466"/>
    </location>
    <ligand>
        <name>Zn(2+)</name>
        <dbReference type="ChEBI" id="CHEBI:29105"/>
    </ligand>
</feature>
<evidence type="ECO:0000256" key="6">
    <source>
        <dbReference type="ARBA" id="ARBA00022723"/>
    </source>
</evidence>
<evidence type="ECO:0000256" key="14">
    <source>
        <dbReference type="ARBA" id="ARBA00060881"/>
    </source>
</evidence>
<dbReference type="Proteomes" id="UP000186156">
    <property type="component" value="Unassembled WGS sequence"/>
</dbReference>
<dbReference type="FunFam" id="1.10.150.20:FF:000007">
    <property type="entry name" value="DNA ligase"/>
    <property type="match status" value="1"/>
</dbReference>
<evidence type="ECO:0000256" key="1">
    <source>
        <dbReference type="ARBA" id="ARBA00004067"/>
    </source>
</evidence>
<gene>
    <name evidence="15" type="primary">ligA</name>
    <name evidence="18" type="ORF">SAMN05421799_110124</name>
</gene>
<dbReference type="Pfam" id="PF12826">
    <property type="entry name" value="HHH_2"/>
    <property type="match status" value="1"/>
</dbReference>
<evidence type="ECO:0000313" key="18">
    <source>
        <dbReference type="EMBL" id="SIT04013.1"/>
    </source>
</evidence>
<dbReference type="Gene3D" id="6.20.10.30">
    <property type="match status" value="1"/>
</dbReference>
<organism evidence="18 19">
    <name type="scientific">Alicyclobacillus vulcanalis</name>
    <dbReference type="NCBI Taxonomy" id="252246"/>
    <lineage>
        <taxon>Bacteria</taxon>
        <taxon>Bacillati</taxon>
        <taxon>Bacillota</taxon>
        <taxon>Bacilli</taxon>
        <taxon>Bacillales</taxon>
        <taxon>Alicyclobacillaceae</taxon>
        <taxon>Alicyclobacillus</taxon>
    </lineage>
</organism>
<dbReference type="PANTHER" id="PTHR23389">
    <property type="entry name" value="CHROMOSOME TRANSMISSION FIDELITY FACTOR 18"/>
    <property type="match status" value="1"/>
</dbReference>
<feature type="binding site" evidence="15">
    <location>
        <position position="209"/>
    </location>
    <ligand>
        <name>NAD(+)</name>
        <dbReference type="ChEBI" id="CHEBI:57540"/>
    </ligand>
</feature>
<dbReference type="Gene3D" id="3.40.50.10190">
    <property type="entry name" value="BRCT domain"/>
    <property type="match status" value="1"/>
</dbReference>
<evidence type="ECO:0000256" key="11">
    <source>
        <dbReference type="ARBA" id="ARBA00023204"/>
    </source>
</evidence>
<comment type="function">
    <text evidence="1 15">DNA ligase that catalyzes the formation of phosphodiester linkages between 5'-phosphoryl and 3'-hydroxyl groups in double-stranded DNA using NAD as a coenzyme and as the energy source for the reaction. It is essential for DNA replication and repair of damaged DNA.</text>
</comment>
<dbReference type="FunFam" id="2.40.50.140:FF:000012">
    <property type="entry name" value="DNA ligase"/>
    <property type="match status" value="1"/>
</dbReference>
<keyword evidence="10 15" id="KW-0520">NAD</keyword>
<dbReference type="CDD" id="cd17748">
    <property type="entry name" value="BRCT_DNA_ligase_like"/>
    <property type="match status" value="1"/>
</dbReference>
<evidence type="ECO:0000256" key="15">
    <source>
        <dbReference type="HAMAP-Rule" id="MF_01588"/>
    </source>
</evidence>
<keyword evidence="6 15" id="KW-0479">Metal-binding</keyword>
<dbReference type="InterPro" id="IPR001357">
    <property type="entry name" value="BRCT_dom"/>
</dbReference>
<comment type="caution">
    <text evidence="15">Lacks conserved residue(s) required for the propagation of feature annotation.</text>
</comment>
<evidence type="ECO:0000256" key="7">
    <source>
        <dbReference type="ARBA" id="ARBA00022763"/>
    </source>
</evidence>
<evidence type="ECO:0000256" key="8">
    <source>
        <dbReference type="ARBA" id="ARBA00022833"/>
    </source>
</evidence>
<dbReference type="EC" id="6.5.1.2" evidence="2 15"/>
<dbReference type="PROSITE" id="PS01055">
    <property type="entry name" value="DNA_LIGASE_N1"/>
    <property type="match status" value="1"/>
</dbReference>
<protein>
    <recommendedName>
        <fullName evidence="3 15">DNA ligase</fullName>
        <ecNumber evidence="2 15">6.5.1.2</ecNumber>
    </recommendedName>
    <alternativeName>
        <fullName evidence="15">Polydeoxyribonucleotide synthase [NAD(+)]</fullName>
    </alternativeName>
</protein>
<feature type="binding site" evidence="15">
    <location>
        <position position="325"/>
    </location>
    <ligand>
        <name>NAD(+)</name>
        <dbReference type="ChEBI" id="CHEBI:57540"/>
    </ligand>
</feature>
<dbReference type="Pfam" id="PF00533">
    <property type="entry name" value="BRCT"/>
    <property type="match status" value="1"/>
</dbReference>
<feature type="binding site" evidence="15">
    <location>
        <begin position="122"/>
        <end position="123"/>
    </location>
    <ligand>
        <name>NAD(+)</name>
        <dbReference type="ChEBI" id="CHEBI:57540"/>
    </ligand>
</feature>